<dbReference type="AlphaFoldDB" id="A0A4C1XEP8"/>
<name>A0A4C1XEP8_EUMVA</name>
<accession>A0A4C1XEP8</accession>
<reference evidence="1 2" key="1">
    <citation type="journal article" date="2019" name="Commun. Biol.">
        <title>The bagworm genome reveals a unique fibroin gene that provides high tensile strength.</title>
        <authorList>
            <person name="Kono N."/>
            <person name="Nakamura H."/>
            <person name="Ohtoshi R."/>
            <person name="Tomita M."/>
            <person name="Numata K."/>
            <person name="Arakawa K."/>
        </authorList>
    </citation>
    <scope>NUCLEOTIDE SEQUENCE [LARGE SCALE GENOMIC DNA]</scope>
</reference>
<protein>
    <submittedName>
        <fullName evidence="1">Uncharacterized protein</fullName>
    </submittedName>
</protein>
<gene>
    <name evidence="1" type="ORF">EVAR_48719_1</name>
</gene>
<dbReference type="EMBL" id="BGZK01000799">
    <property type="protein sequence ID" value="GBP60914.1"/>
    <property type="molecule type" value="Genomic_DNA"/>
</dbReference>
<organism evidence="1 2">
    <name type="scientific">Eumeta variegata</name>
    <name type="common">Bagworm moth</name>
    <name type="synonym">Eumeta japonica</name>
    <dbReference type="NCBI Taxonomy" id="151549"/>
    <lineage>
        <taxon>Eukaryota</taxon>
        <taxon>Metazoa</taxon>
        <taxon>Ecdysozoa</taxon>
        <taxon>Arthropoda</taxon>
        <taxon>Hexapoda</taxon>
        <taxon>Insecta</taxon>
        <taxon>Pterygota</taxon>
        <taxon>Neoptera</taxon>
        <taxon>Endopterygota</taxon>
        <taxon>Lepidoptera</taxon>
        <taxon>Glossata</taxon>
        <taxon>Ditrysia</taxon>
        <taxon>Tineoidea</taxon>
        <taxon>Psychidae</taxon>
        <taxon>Oiketicinae</taxon>
        <taxon>Eumeta</taxon>
    </lineage>
</organism>
<dbReference type="Proteomes" id="UP000299102">
    <property type="component" value="Unassembled WGS sequence"/>
</dbReference>
<evidence type="ECO:0000313" key="2">
    <source>
        <dbReference type="Proteomes" id="UP000299102"/>
    </source>
</evidence>
<proteinExistence type="predicted"/>
<keyword evidence="2" id="KW-1185">Reference proteome</keyword>
<sequence>MASETRESRCVPSGRDDFVTRLFSNDRSNGADSKKVLSCFCYQQRVKIDRSGVRPRMGHAALSPPLHAFSRETPDAIINSSLFRDRL</sequence>
<comment type="caution">
    <text evidence="1">The sequence shown here is derived from an EMBL/GenBank/DDBJ whole genome shotgun (WGS) entry which is preliminary data.</text>
</comment>
<evidence type="ECO:0000313" key="1">
    <source>
        <dbReference type="EMBL" id="GBP60914.1"/>
    </source>
</evidence>